<evidence type="ECO:0000313" key="3">
    <source>
        <dbReference type="EMBL" id="ETR70101.1"/>
    </source>
</evidence>
<organism evidence="3 4">
    <name type="scientific">Candidatus Magnetoglobus multicellularis str. Araruama</name>
    <dbReference type="NCBI Taxonomy" id="890399"/>
    <lineage>
        <taxon>Bacteria</taxon>
        <taxon>Pseudomonadati</taxon>
        <taxon>Thermodesulfobacteriota</taxon>
        <taxon>Desulfobacteria</taxon>
        <taxon>Desulfobacterales</taxon>
        <taxon>Desulfobacteraceae</taxon>
        <taxon>Candidatus Magnetoglobus</taxon>
    </lineage>
</organism>
<dbReference type="PANTHER" id="PTHR35149">
    <property type="entry name" value="SLL5132 PROTEIN"/>
    <property type="match status" value="1"/>
</dbReference>
<dbReference type="EMBL" id="ATBP01000489">
    <property type="protein sequence ID" value="ETR70101.1"/>
    <property type="molecule type" value="Genomic_DNA"/>
</dbReference>
<dbReference type="InterPro" id="IPR011089">
    <property type="entry name" value="GmrSD_C"/>
</dbReference>
<dbReference type="Pfam" id="PF07510">
    <property type="entry name" value="GmrSD_C"/>
    <property type="match status" value="1"/>
</dbReference>
<feature type="domain" description="GmrSD restriction endonucleases C-terminal" evidence="2">
    <location>
        <begin position="420"/>
        <end position="544"/>
    </location>
</feature>
<protein>
    <recommendedName>
        <fullName evidence="5">DUF262 domain-containing protein</fullName>
    </recommendedName>
</protein>
<evidence type="ECO:0000313" key="4">
    <source>
        <dbReference type="Proteomes" id="UP000189670"/>
    </source>
</evidence>
<reference evidence="4" key="1">
    <citation type="submission" date="2012-11" db="EMBL/GenBank/DDBJ databases">
        <authorList>
            <person name="Lucero-Rivera Y.E."/>
            <person name="Tovar-Ramirez D."/>
        </authorList>
    </citation>
    <scope>NUCLEOTIDE SEQUENCE [LARGE SCALE GENOMIC DNA]</scope>
    <source>
        <strain evidence="4">Araruama</strain>
    </source>
</reference>
<dbReference type="PANTHER" id="PTHR35149:SF2">
    <property type="entry name" value="DUF262 DOMAIN-CONTAINING PROTEIN"/>
    <property type="match status" value="1"/>
</dbReference>
<evidence type="ECO:0008006" key="5">
    <source>
        <dbReference type="Google" id="ProtNLM"/>
    </source>
</evidence>
<dbReference type="Pfam" id="PF03235">
    <property type="entry name" value="GmrSD_N"/>
    <property type="match status" value="1"/>
</dbReference>
<feature type="domain" description="GmrSD restriction endonucleases N-terminal" evidence="1">
    <location>
        <begin position="11"/>
        <end position="229"/>
    </location>
</feature>
<sequence length="555" mass="65439">MLMPPVNQTFGELLSNGMKYKVPIFQRDYAWDQNHWEDLWADIETLDEEGFHYMGYIVLQKKGQYDFEVIDGQQRLITLSFIVLAAMRKIKDLIDNEIKPTENKERLHVIYERLIGSKNPITLKVDNKLSLNRNNRRHFREICSRMNLLNDRNLSKTNQLLNNAFEWFVAKINADSGSGYAKFIEKITSLMIFTKIVTHDNVNAYKIFETLNARGVQLSTPDLLKNHIFSSLTANDDVSDGQLDALDEDWAAIITQLGASNFTDFIHYHHNMQKKIVTKRGLFKSVKQIIVTPQSAINYLVSLSDYSPVYAALLNPYDEWWKHRYKDHKKIRHYLEGFKLFEIKQAFTILMVVFDKFTPEEFTKTLKYLYILSVRYNIICRFSPNEQEKAYNKIAMNVFNGKYTRASHIKNCKEFKQLYPNDKTFKNSFEFYKMPGRGSSRKIRYLLTEIENNFGRELNYLDTTLEHVCPNNPDQGWYKNFGEGINDIIDRLGNMILLEKDKLQRADFNTKKQTYLTTSFRLAKKVSEYDTWDLPNLNHYQQWLSDQAVKTWRVD</sequence>
<accession>A0A1V1P5K2</accession>
<dbReference type="InterPro" id="IPR004919">
    <property type="entry name" value="GmrSD_N"/>
</dbReference>
<dbReference type="Proteomes" id="UP000189670">
    <property type="component" value="Unassembled WGS sequence"/>
</dbReference>
<gene>
    <name evidence="3" type="ORF">OMM_09066</name>
</gene>
<evidence type="ECO:0000259" key="1">
    <source>
        <dbReference type="Pfam" id="PF03235"/>
    </source>
</evidence>
<comment type="caution">
    <text evidence="3">The sequence shown here is derived from an EMBL/GenBank/DDBJ whole genome shotgun (WGS) entry which is preliminary data.</text>
</comment>
<dbReference type="AlphaFoldDB" id="A0A1V1P5K2"/>
<name>A0A1V1P5K2_9BACT</name>
<proteinExistence type="predicted"/>
<evidence type="ECO:0000259" key="2">
    <source>
        <dbReference type="Pfam" id="PF07510"/>
    </source>
</evidence>